<protein>
    <recommendedName>
        <fullName evidence="3">FHA domain-containing protein</fullName>
    </recommendedName>
</protein>
<feature type="compositionally biased region" description="Basic and acidic residues" evidence="2">
    <location>
        <begin position="370"/>
        <end position="388"/>
    </location>
</feature>
<feature type="compositionally biased region" description="Polar residues" evidence="2">
    <location>
        <begin position="393"/>
        <end position="405"/>
    </location>
</feature>
<feature type="region of interest" description="Disordered" evidence="2">
    <location>
        <begin position="562"/>
        <end position="594"/>
    </location>
</feature>
<dbReference type="GO" id="GO:0060962">
    <property type="term" value="P:regulation of ribosomal protein gene transcription by RNA polymerase II"/>
    <property type="evidence" value="ECO:0007669"/>
    <property type="project" value="InterPro"/>
</dbReference>
<dbReference type="GeneID" id="25903736"/>
<feature type="domain" description="FHA" evidence="3">
    <location>
        <begin position="26"/>
        <end position="87"/>
    </location>
</feature>
<keyword evidence="5" id="KW-1185">Reference proteome</keyword>
<sequence length="594" mass="65164">MPDSRLVAYAKIIGTDFEFFMQTLSIIIGRTAAVSLTTEPSHLDVDLTGYDGIDTRHCTIMYNFDREMFELKVLSETHPVQVNDLLLKKSSRPHMLRSKDLVIVGDAHFYFLLPQGEVTHERSPHDLSKSNSMPRNPPLLKSKDMFVPSGSPHPRGLVPQQDYHRMGQPPVGYAQQSQQPPQHPRHPPLHAIHSQPPHGSYGNADLQPAPPTHRGDGENDGEGSAYSTHQQVQRQGSAYSNDEQQSPYPSYRTGPESRPPYSHPSQLHAHYGPSSQGGYQAYPSQRQPQGGSQSQTGSYNGSPLLRQSQYPPTSPQSRPVATMYSGIKPHPQQQQRPKQYAQKKKRKATGKNAEATPRKKKKEKMNKSKGQKDDCEREPLYGEEREIAETVGWSATNSADQSYASSAEEDIDSTTEDEGHVEAPVKQMKTKPQVQILPKKSTKKAGKGTSGDKADSEQQRIKSRAGATVTEKSESKGGAKKSSETKRKTKSKNVSTDKKRASESVKQPGTDSHKSPNLSPQTGTPTPTEAKASEPVYYDGDATPDNTIVQVAVAIKKSVDNGAGSECHAAETGQEAETKAARMATQDNQNADTS</sequence>
<dbReference type="InterPro" id="IPR008984">
    <property type="entry name" value="SMAD_FHA_dom_sf"/>
</dbReference>
<evidence type="ECO:0000259" key="3">
    <source>
        <dbReference type="PROSITE" id="PS50006"/>
    </source>
</evidence>
<evidence type="ECO:0000313" key="5">
    <source>
        <dbReference type="Proteomes" id="UP000054560"/>
    </source>
</evidence>
<dbReference type="PROSITE" id="PS50006">
    <property type="entry name" value="FHA_DOMAIN"/>
    <property type="match status" value="1"/>
</dbReference>
<evidence type="ECO:0000313" key="4">
    <source>
        <dbReference type="EMBL" id="KNC84559.1"/>
    </source>
</evidence>
<feature type="compositionally biased region" description="Low complexity" evidence="2">
    <location>
        <begin position="284"/>
        <end position="302"/>
    </location>
</feature>
<dbReference type="SUPFAM" id="SSF49879">
    <property type="entry name" value="SMAD/FHA domain"/>
    <property type="match status" value="1"/>
</dbReference>
<dbReference type="InterPro" id="IPR045178">
    <property type="entry name" value="Fhl1/FHA1"/>
</dbReference>
<dbReference type="Gene3D" id="2.60.200.20">
    <property type="match status" value="1"/>
</dbReference>
<evidence type="ECO:0000256" key="1">
    <source>
        <dbReference type="ARBA" id="ARBA00023242"/>
    </source>
</evidence>
<feature type="compositionally biased region" description="Acidic residues" evidence="2">
    <location>
        <begin position="407"/>
        <end position="416"/>
    </location>
</feature>
<dbReference type="InterPro" id="IPR000253">
    <property type="entry name" value="FHA_dom"/>
</dbReference>
<keyword evidence="1" id="KW-0539">Nucleus</keyword>
<reference evidence="4 5" key="1">
    <citation type="submission" date="2011-02" db="EMBL/GenBank/DDBJ databases">
        <title>The Genome Sequence of Sphaeroforma arctica JP610.</title>
        <authorList>
            <consortium name="The Broad Institute Genome Sequencing Platform"/>
            <person name="Russ C."/>
            <person name="Cuomo C."/>
            <person name="Young S.K."/>
            <person name="Zeng Q."/>
            <person name="Gargeya S."/>
            <person name="Alvarado L."/>
            <person name="Berlin A."/>
            <person name="Chapman S.B."/>
            <person name="Chen Z."/>
            <person name="Freedman E."/>
            <person name="Gellesch M."/>
            <person name="Goldberg J."/>
            <person name="Griggs A."/>
            <person name="Gujja S."/>
            <person name="Heilman E."/>
            <person name="Heiman D."/>
            <person name="Howarth C."/>
            <person name="Mehta T."/>
            <person name="Neiman D."/>
            <person name="Pearson M."/>
            <person name="Roberts A."/>
            <person name="Saif S."/>
            <person name="Shea T."/>
            <person name="Shenoy N."/>
            <person name="Sisk P."/>
            <person name="Stolte C."/>
            <person name="Sykes S."/>
            <person name="White J."/>
            <person name="Yandava C."/>
            <person name="Burger G."/>
            <person name="Gray M.W."/>
            <person name="Holland P.W.H."/>
            <person name="King N."/>
            <person name="Lang F.B.F."/>
            <person name="Roger A.J."/>
            <person name="Ruiz-Trillo I."/>
            <person name="Haas B."/>
            <person name="Nusbaum C."/>
            <person name="Birren B."/>
        </authorList>
    </citation>
    <scope>NUCLEOTIDE SEQUENCE [LARGE SCALE GENOMIC DNA]</scope>
    <source>
        <strain evidence="4 5">JP610</strain>
    </source>
</reference>
<gene>
    <name evidence="4" type="ORF">SARC_03232</name>
</gene>
<dbReference type="OrthoDB" id="691130at2759"/>
<dbReference type="GO" id="GO:0005634">
    <property type="term" value="C:nucleus"/>
    <property type="evidence" value="ECO:0007669"/>
    <property type="project" value="UniProtKB-ARBA"/>
</dbReference>
<name>A0A0L0G6K9_9EUKA</name>
<organism evidence="4 5">
    <name type="scientific">Sphaeroforma arctica JP610</name>
    <dbReference type="NCBI Taxonomy" id="667725"/>
    <lineage>
        <taxon>Eukaryota</taxon>
        <taxon>Ichthyosporea</taxon>
        <taxon>Ichthyophonida</taxon>
        <taxon>Sphaeroforma</taxon>
    </lineage>
</organism>
<dbReference type="EMBL" id="KQ241756">
    <property type="protein sequence ID" value="KNC84559.1"/>
    <property type="molecule type" value="Genomic_DNA"/>
</dbReference>
<accession>A0A0L0G6K9</accession>
<dbReference type="PANTHER" id="PTHR21712">
    <property type="entry name" value="PRE-RRNA-PROCESSING PROTEIN FHL1"/>
    <property type="match status" value="1"/>
</dbReference>
<feature type="compositionally biased region" description="Low complexity" evidence="2">
    <location>
        <begin position="328"/>
        <end position="340"/>
    </location>
</feature>
<feature type="compositionally biased region" description="Polar residues" evidence="2">
    <location>
        <begin position="585"/>
        <end position="594"/>
    </location>
</feature>
<proteinExistence type="predicted"/>
<evidence type="ECO:0000256" key="2">
    <source>
        <dbReference type="SAM" id="MobiDB-lite"/>
    </source>
</evidence>
<dbReference type="CDD" id="cd22701">
    <property type="entry name" value="FHA_FKH1-like"/>
    <property type="match status" value="1"/>
</dbReference>
<dbReference type="RefSeq" id="XP_014158461.1">
    <property type="nucleotide sequence ID" value="XM_014302986.1"/>
</dbReference>
<dbReference type="PANTHER" id="PTHR21712:SF29">
    <property type="entry name" value="PRE-RRNA-PROCESSING PROTEIN FHL1"/>
    <property type="match status" value="1"/>
</dbReference>
<dbReference type="GO" id="GO:0043565">
    <property type="term" value="F:sequence-specific DNA binding"/>
    <property type="evidence" value="ECO:0007669"/>
    <property type="project" value="TreeGrafter"/>
</dbReference>
<feature type="compositionally biased region" description="Basic and acidic residues" evidence="2">
    <location>
        <begin position="450"/>
        <end position="460"/>
    </location>
</feature>
<feature type="compositionally biased region" description="Polar residues" evidence="2">
    <location>
        <begin position="305"/>
        <end position="319"/>
    </location>
</feature>
<dbReference type="Proteomes" id="UP000054560">
    <property type="component" value="Unassembled WGS sequence"/>
</dbReference>
<feature type="compositionally biased region" description="Polar residues" evidence="2">
    <location>
        <begin position="225"/>
        <end position="248"/>
    </location>
</feature>
<dbReference type="eggNOG" id="KOG2294">
    <property type="taxonomic scope" value="Eukaryota"/>
</dbReference>
<feature type="compositionally biased region" description="Polar residues" evidence="2">
    <location>
        <begin position="504"/>
        <end position="527"/>
    </location>
</feature>
<dbReference type="AlphaFoldDB" id="A0A0L0G6K9"/>
<feature type="region of interest" description="Disordered" evidence="2">
    <location>
        <begin position="121"/>
        <end position="542"/>
    </location>
</feature>
<feature type="compositionally biased region" description="Basic residues" evidence="2">
    <location>
        <begin position="358"/>
        <end position="369"/>
    </location>
</feature>
<feature type="compositionally biased region" description="Basic and acidic residues" evidence="2">
    <location>
        <begin position="471"/>
        <end position="486"/>
    </location>
</feature>
<dbReference type="STRING" id="667725.A0A0L0G6K9"/>